<dbReference type="InterPro" id="IPR016181">
    <property type="entry name" value="Acyl_CoA_acyltransferase"/>
</dbReference>
<keyword evidence="3" id="KW-0012">Acyltransferase</keyword>
<dbReference type="Proteomes" id="UP001387215">
    <property type="component" value="Unassembled WGS sequence"/>
</dbReference>
<evidence type="ECO:0000313" key="4">
    <source>
        <dbReference type="Proteomes" id="UP001387215"/>
    </source>
</evidence>
<keyword evidence="4" id="KW-1185">Reference proteome</keyword>
<organism evidence="3">
    <name type="scientific">Lysobacter firmicutimachus</name>
    <dbReference type="NCBI Taxonomy" id="1792846"/>
    <lineage>
        <taxon>Bacteria</taxon>
        <taxon>Pseudomonadati</taxon>
        <taxon>Pseudomonadota</taxon>
        <taxon>Gammaproteobacteria</taxon>
        <taxon>Lysobacterales</taxon>
        <taxon>Lysobacteraceae</taxon>
        <taxon>Lysobacter</taxon>
    </lineage>
</organism>
<keyword evidence="3" id="KW-0808">Transferase</keyword>
<dbReference type="RefSeq" id="WP_064746293.1">
    <property type="nucleotide sequence ID" value="NZ_CP159925.1"/>
</dbReference>
<reference evidence="3" key="2">
    <citation type="submission" date="2024-06" db="EMBL/GenBank/DDBJ databases">
        <authorList>
            <person name="Li S."/>
        </authorList>
    </citation>
    <scope>NUCLEOTIDE SEQUENCE</scope>
    <source>
        <strain evidence="3">SR10</strain>
    </source>
</reference>
<evidence type="ECO:0000313" key="2">
    <source>
        <dbReference type="EMBL" id="MEI2454480.1"/>
    </source>
</evidence>
<accession>A0AAU8MQ00</accession>
<dbReference type="Pfam" id="PF00583">
    <property type="entry name" value="Acetyltransf_1"/>
    <property type="match status" value="1"/>
</dbReference>
<dbReference type="GO" id="GO:0016747">
    <property type="term" value="F:acyltransferase activity, transferring groups other than amino-acyl groups"/>
    <property type="evidence" value="ECO:0007669"/>
    <property type="project" value="InterPro"/>
</dbReference>
<dbReference type="AlphaFoldDB" id="A0AAU8MQ00"/>
<dbReference type="InterPro" id="IPR000182">
    <property type="entry name" value="GNAT_dom"/>
</dbReference>
<dbReference type="EMBL" id="JBANDL010000002">
    <property type="protein sequence ID" value="MEI2454480.1"/>
    <property type="molecule type" value="Genomic_DNA"/>
</dbReference>
<sequence>MSIVVRDVREHELDSVLALNNAAGPAILPLDAARLRHFFDTAEYFRVAERDGSLAGFLIGMGADSAHDSSNFRWFRERYPDFFYIDRIVVASRRRGGGVGRAFYADAQSYAEMRYPQLACEVFLEGGNDPALLFHGSFGFREVGQHVMEEAGVRAAMLMKPLCSYPWVRDTYGDALPEVEWLTRRRVPAARAAQAAAALAPRPTGTCP</sequence>
<dbReference type="PROSITE" id="PS51186">
    <property type="entry name" value="GNAT"/>
    <property type="match status" value="1"/>
</dbReference>
<dbReference type="SUPFAM" id="SSF55729">
    <property type="entry name" value="Acyl-CoA N-acyltransferases (Nat)"/>
    <property type="match status" value="1"/>
</dbReference>
<feature type="domain" description="N-acetyltransferase" evidence="1">
    <location>
        <begin position="3"/>
        <end position="164"/>
    </location>
</feature>
<evidence type="ECO:0000313" key="3">
    <source>
        <dbReference type="EMBL" id="XCO73483.1"/>
    </source>
</evidence>
<gene>
    <name evidence="3" type="ORF">ABU614_13875</name>
    <name evidence="2" type="ORF">V2J18_07285</name>
</gene>
<protein>
    <submittedName>
        <fullName evidence="3">GNAT family N-acetyltransferase</fullName>
        <ecNumber evidence="3">2.3.1.-</ecNumber>
    </submittedName>
</protein>
<dbReference type="EMBL" id="CP159925">
    <property type="protein sequence ID" value="XCO73483.1"/>
    <property type="molecule type" value="Genomic_DNA"/>
</dbReference>
<dbReference type="Gene3D" id="3.40.630.30">
    <property type="match status" value="1"/>
</dbReference>
<evidence type="ECO:0000259" key="1">
    <source>
        <dbReference type="PROSITE" id="PS51186"/>
    </source>
</evidence>
<reference evidence="2 4" key="1">
    <citation type="submission" date="2024-02" db="EMBL/GenBank/DDBJ databases">
        <title>Lysobacter Genome Sequencing and Mining.</title>
        <authorList>
            <person name="Bierman J."/>
            <person name="Walker M.C."/>
        </authorList>
    </citation>
    <scope>NUCLEOTIDE SEQUENCE [LARGE SCALE GENOMIC DNA]</scope>
    <source>
        <strain evidence="2 4">PB6250</strain>
    </source>
</reference>
<name>A0AAU8MQ00_9GAMM</name>
<dbReference type="EC" id="2.3.1.-" evidence="3"/>
<proteinExistence type="predicted"/>